<dbReference type="RefSeq" id="WP_072777825.1">
    <property type="nucleotide sequence ID" value="NZ_FQXC01000003.1"/>
</dbReference>
<protein>
    <submittedName>
        <fullName evidence="5">Phosphate acetyltransferase</fullName>
    </submittedName>
</protein>
<evidence type="ECO:0000259" key="4">
    <source>
        <dbReference type="Pfam" id="PF01515"/>
    </source>
</evidence>
<sequence>MGVLDAARAVAQKAQARVVFPELSDPRVAEAARRLNAEGLCVPVPVSDSVTDAQVTALVAARGTKEALARRLLQKPLYRAAAMVAAGEADAMIAGADSPTRRVIEAAGMAIGLADGVAVPSSYFLMVFPDGREFIFADCAVNVAPDATVLEAIARASSDTAKALLGSANVALLSFSTGTSGAGDSVDTVRSVAEATGFTGPVQADAALNAEIATKKGLGSGDANVLIFPSLDAGNIAYKLCQELAGAQAIGPFLQGFAKPVCDLSRGATVEDIIASTLVTISLAKAE</sequence>
<keyword evidence="2 5" id="KW-0808">Transferase</keyword>
<proteinExistence type="inferred from homology"/>
<dbReference type="Proteomes" id="UP000184221">
    <property type="component" value="Unassembled WGS sequence"/>
</dbReference>
<dbReference type="OrthoDB" id="9808984at2"/>
<evidence type="ECO:0000313" key="5">
    <source>
        <dbReference type="EMBL" id="SHH56693.1"/>
    </source>
</evidence>
<evidence type="ECO:0000256" key="3">
    <source>
        <dbReference type="ARBA" id="ARBA00023315"/>
    </source>
</evidence>
<dbReference type="InterPro" id="IPR050500">
    <property type="entry name" value="Phos_Acetyltrans/Butyryltrans"/>
</dbReference>
<keyword evidence="3" id="KW-0012">Acyltransferase</keyword>
<dbReference type="PIRSF" id="PIRSF000428">
    <property type="entry name" value="P_Ac_trans"/>
    <property type="match status" value="1"/>
</dbReference>
<dbReference type="Pfam" id="PF01515">
    <property type="entry name" value="PTA_PTB"/>
    <property type="match status" value="1"/>
</dbReference>
<reference evidence="5 6" key="1">
    <citation type="submission" date="2016-11" db="EMBL/GenBank/DDBJ databases">
        <authorList>
            <person name="Jaros S."/>
            <person name="Januszkiewicz K."/>
            <person name="Wedrychowicz H."/>
        </authorList>
    </citation>
    <scope>NUCLEOTIDE SEQUENCE [LARGE SCALE GENOMIC DNA]</scope>
    <source>
        <strain evidence="5 6">DSM 29431</strain>
    </source>
</reference>
<accession>A0A1M5U229</accession>
<comment type="similarity">
    <text evidence="1">Belongs to the phosphate acetyltransferase and butyryltransferase family.</text>
</comment>
<dbReference type="SUPFAM" id="SSF53659">
    <property type="entry name" value="Isocitrate/Isopropylmalate dehydrogenase-like"/>
    <property type="match status" value="1"/>
</dbReference>
<evidence type="ECO:0000313" key="6">
    <source>
        <dbReference type="Proteomes" id="UP000184221"/>
    </source>
</evidence>
<evidence type="ECO:0000256" key="1">
    <source>
        <dbReference type="ARBA" id="ARBA00005656"/>
    </source>
</evidence>
<dbReference type="EMBL" id="FQXC01000003">
    <property type="protein sequence ID" value="SHH56693.1"/>
    <property type="molecule type" value="Genomic_DNA"/>
</dbReference>
<dbReference type="GO" id="GO:0016746">
    <property type="term" value="F:acyltransferase activity"/>
    <property type="evidence" value="ECO:0007669"/>
    <property type="project" value="UniProtKB-KW"/>
</dbReference>
<organism evidence="5 6">
    <name type="scientific">Marivita hallyeonensis</name>
    <dbReference type="NCBI Taxonomy" id="996342"/>
    <lineage>
        <taxon>Bacteria</taxon>
        <taxon>Pseudomonadati</taxon>
        <taxon>Pseudomonadota</taxon>
        <taxon>Alphaproteobacteria</taxon>
        <taxon>Rhodobacterales</taxon>
        <taxon>Roseobacteraceae</taxon>
        <taxon>Marivita</taxon>
    </lineage>
</organism>
<name>A0A1M5U229_9RHOB</name>
<dbReference type="PANTHER" id="PTHR43356:SF3">
    <property type="entry name" value="PHOSPHATE ACETYLTRANSFERASE"/>
    <property type="match status" value="1"/>
</dbReference>
<gene>
    <name evidence="5" type="ORF">SAMN05443551_2445</name>
</gene>
<dbReference type="STRING" id="996342.SAMN05443551_2445"/>
<keyword evidence="6" id="KW-1185">Reference proteome</keyword>
<dbReference type="InterPro" id="IPR012147">
    <property type="entry name" value="P_Ac_Bu_trans"/>
</dbReference>
<dbReference type="PANTHER" id="PTHR43356">
    <property type="entry name" value="PHOSPHATE ACETYLTRANSFERASE"/>
    <property type="match status" value="1"/>
</dbReference>
<dbReference type="InterPro" id="IPR002505">
    <property type="entry name" value="PTA_PTB"/>
</dbReference>
<dbReference type="Gene3D" id="3.40.718.10">
    <property type="entry name" value="Isopropylmalate Dehydrogenase"/>
    <property type="match status" value="1"/>
</dbReference>
<dbReference type="AlphaFoldDB" id="A0A1M5U229"/>
<feature type="domain" description="Phosphate acetyl/butaryl transferase" evidence="4">
    <location>
        <begin position="54"/>
        <end position="280"/>
    </location>
</feature>
<evidence type="ECO:0000256" key="2">
    <source>
        <dbReference type="ARBA" id="ARBA00022679"/>
    </source>
</evidence>